<keyword evidence="3" id="KW-1185">Reference proteome</keyword>
<dbReference type="Gene3D" id="3.40.50.10540">
    <property type="entry name" value="Crotonobetainyl-coa:carnitine coa-transferase, domain 1"/>
    <property type="match status" value="1"/>
</dbReference>
<evidence type="ECO:0000313" key="2">
    <source>
        <dbReference type="EMBL" id="QXQ14690.1"/>
    </source>
</evidence>
<evidence type="ECO:0000313" key="3">
    <source>
        <dbReference type="Proteomes" id="UP000887023"/>
    </source>
</evidence>
<sequence>MPPSPDNPPTTGPLAGVRVIELGTLIAGPFGARLLGDLGADVVKVEPPGGGGDPLRTWGQAEVDGNRFHWTTLARNKRSITLDLRSARGRELLLDLVEHSDVVVENFRPGTLERWNLGYGQLRERNRGIILARVSGYGQTGPKAHLPGYASVAESVSGLRHLNGYPGQAPPRLALSLGDSLAGMFAAQGVLAALYRRSVTGEGQVVDVALTEACLAIQESTISDYAMGGVVRGPSGTRLDGIAPSNLYPTEDDTWVLIAANQDTVFARLAAAIGRTELADDPRFVDHLARGRNQDELDAIIGDWSRTRTADEIIALLAEAGVIAGRVNTVADVVADPQLHAREMLVDHHDERIGRPVLGVGVVPKFSATPGTVRNAGPPTPGHDNAEVYATLLGLDLAEQQRLRDANVI</sequence>
<dbReference type="PANTHER" id="PTHR48207:SF3">
    <property type="entry name" value="SUCCINATE--HYDROXYMETHYLGLUTARATE COA-TRANSFERASE"/>
    <property type="match status" value="1"/>
</dbReference>
<dbReference type="Proteomes" id="UP000887023">
    <property type="component" value="Chromosome"/>
</dbReference>
<dbReference type="EMBL" id="CP079105">
    <property type="protein sequence ID" value="QXQ14690.1"/>
    <property type="molecule type" value="Genomic_DNA"/>
</dbReference>
<reference evidence="2" key="1">
    <citation type="submission" date="2021-07" db="EMBL/GenBank/DDBJ databases">
        <title>Candidatus Kaistella beijingensis sp. nov. isolated from a municipal wastewater treatment plant is involved in sludge foaming.</title>
        <authorList>
            <person name="Song Y."/>
            <person name="Liu S.-J."/>
        </authorList>
    </citation>
    <scope>NUCLEOTIDE SEQUENCE</scope>
    <source>
        <strain evidence="2">DSM 43998</strain>
    </source>
</reference>
<protein>
    <submittedName>
        <fullName evidence="2">CoA transferase</fullName>
    </submittedName>
</protein>
<dbReference type="InterPro" id="IPR023606">
    <property type="entry name" value="CoA-Trfase_III_dom_1_sf"/>
</dbReference>
<dbReference type="Pfam" id="PF02515">
    <property type="entry name" value="CoA_transf_3"/>
    <property type="match status" value="1"/>
</dbReference>
<dbReference type="RefSeq" id="WP_066468472.1">
    <property type="nucleotide sequence ID" value="NZ_CBCRUZ010000004.1"/>
</dbReference>
<accession>A0ABX8SDK1</accession>
<evidence type="ECO:0000256" key="1">
    <source>
        <dbReference type="ARBA" id="ARBA00022679"/>
    </source>
</evidence>
<dbReference type="SUPFAM" id="SSF89796">
    <property type="entry name" value="CoA-transferase family III (CaiB/BaiF)"/>
    <property type="match status" value="1"/>
</dbReference>
<dbReference type="GO" id="GO:0016740">
    <property type="term" value="F:transferase activity"/>
    <property type="evidence" value="ECO:0007669"/>
    <property type="project" value="UniProtKB-KW"/>
</dbReference>
<keyword evidence="1 2" id="KW-0808">Transferase</keyword>
<organism evidence="2 3">
    <name type="scientific">Skermania pinensis</name>
    <dbReference type="NCBI Taxonomy" id="39122"/>
    <lineage>
        <taxon>Bacteria</taxon>
        <taxon>Bacillati</taxon>
        <taxon>Actinomycetota</taxon>
        <taxon>Actinomycetes</taxon>
        <taxon>Mycobacteriales</taxon>
        <taxon>Gordoniaceae</taxon>
        <taxon>Skermania</taxon>
    </lineage>
</organism>
<dbReference type="InterPro" id="IPR044855">
    <property type="entry name" value="CoA-Trfase_III_dom3_sf"/>
</dbReference>
<dbReference type="PANTHER" id="PTHR48207">
    <property type="entry name" value="SUCCINATE--HYDROXYMETHYLGLUTARATE COA-TRANSFERASE"/>
    <property type="match status" value="1"/>
</dbReference>
<gene>
    <name evidence="2" type="ORF">KV203_04615</name>
</gene>
<dbReference type="Gene3D" id="3.30.1540.10">
    <property type="entry name" value="formyl-coa transferase, domain 3"/>
    <property type="match status" value="1"/>
</dbReference>
<name>A0ABX8SDK1_9ACTN</name>
<dbReference type="InterPro" id="IPR003673">
    <property type="entry name" value="CoA-Trfase_fam_III"/>
</dbReference>
<dbReference type="InterPro" id="IPR050483">
    <property type="entry name" value="CoA-transferase_III_domain"/>
</dbReference>
<proteinExistence type="predicted"/>